<accession>A0A0B6Y0X7</accession>
<evidence type="ECO:0000313" key="2">
    <source>
        <dbReference type="EMBL" id="CEK49788.1"/>
    </source>
</evidence>
<evidence type="ECO:0000256" key="1">
    <source>
        <dbReference type="SAM" id="Phobius"/>
    </source>
</evidence>
<proteinExistence type="predicted"/>
<keyword evidence="1" id="KW-0472">Membrane</keyword>
<name>A0A0B6Y0X7_9EUPU</name>
<dbReference type="AlphaFoldDB" id="A0A0B6Y0X7"/>
<keyword evidence="1" id="KW-0812">Transmembrane</keyword>
<feature type="non-terminal residue" evidence="2">
    <location>
        <position position="1"/>
    </location>
</feature>
<feature type="non-terminal residue" evidence="2">
    <location>
        <position position="121"/>
    </location>
</feature>
<dbReference type="EMBL" id="HACG01002923">
    <property type="protein sequence ID" value="CEK49788.1"/>
    <property type="molecule type" value="Transcribed_RNA"/>
</dbReference>
<organism evidence="2">
    <name type="scientific">Arion vulgaris</name>
    <dbReference type="NCBI Taxonomy" id="1028688"/>
    <lineage>
        <taxon>Eukaryota</taxon>
        <taxon>Metazoa</taxon>
        <taxon>Spiralia</taxon>
        <taxon>Lophotrochozoa</taxon>
        <taxon>Mollusca</taxon>
        <taxon>Gastropoda</taxon>
        <taxon>Heterobranchia</taxon>
        <taxon>Euthyneura</taxon>
        <taxon>Panpulmonata</taxon>
        <taxon>Eupulmonata</taxon>
        <taxon>Stylommatophora</taxon>
        <taxon>Helicina</taxon>
        <taxon>Arionoidea</taxon>
        <taxon>Arionidae</taxon>
        <taxon>Arion</taxon>
    </lineage>
</organism>
<reference evidence="2" key="1">
    <citation type="submission" date="2014-12" db="EMBL/GenBank/DDBJ databases">
        <title>Insight into the proteome of Arion vulgaris.</title>
        <authorList>
            <person name="Aradska J."/>
            <person name="Bulat T."/>
            <person name="Smidak R."/>
            <person name="Sarate P."/>
            <person name="Gangsoo J."/>
            <person name="Sialana F."/>
            <person name="Bilban M."/>
            <person name="Lubec G."/>
        </authorList>
    </citation>
    <scope>NUCLEOTIDE SEQUENCE</scope>
    <source>
        <tissue evidence="2">Skin</tissue>
    </source>
</reference>
<gene>
    <name evidence="2" type="primary">ORF8849</name>
</gene>
<sequence length="121" mass="13667">NYFMLIMSIIFKQSVFQVFSCPISELSNVSAVQFLRCPISELSNLPAVQFPSCSVSQRSNFSAVQFIIDTISPTISVADFPIDKFIKTGHISVFHVFFISMYLLRLLLVSSYFGTVIKPRI</sequence>
<feature type="transmembrane region" description="Helical" evidence="1">
    <location>
        <begin position="93"/>
        <end position="113"/>
    </location>
</feature>
<keyword evidence="1" id="KW-1133">Transmembrane helix</keyword>
<protein>
    <submittedName>
        <fullName evidence="2">Uncharacterized protein</fullName>
    </submittedName>
</protein>